<reference evidence="2 3" key="1">
    <citation type="submission" date="2012-05" db="EMBL/GenBank/DDBJ databases">
        <authorList>
            <person name="Harkins D.M."/>
            <person name="Madupu R."/>
            <person name="Durkin A.S."/>
            <person name="Torralba M."/>
            <person name="Methe B."/>
            <person name="Sutton G.G."/>
            <person name="Nelson K.E."/>
        </authorList>
    </citation>
    <scope>NUCLEOTIDE SEQUENCE [LARGE SCALE GENOMIC DNA]</scope>
    <source>
        <strain evidence="2 3">F0490</strain>
    </source>
</reference>
<feature type="region of interest" description="Disordered" evidence="1">
    <location>
        <begin position="1"/>
        <end position="47"/>
    </location>
</feature>
<proteinExistence type="predicted"/>
<keyword evidence="3" id="KW-1185">Reference proteome</keyword>
<comment type="caution">
    <text evidence="2">The sequence shown here is derived from an EMBL/GenBank/DDBJ whole genome shotgun (WGS) entry which is preliminary data.</text>
</comment>
<evidence type="ECO:0000313" key="3">
    <source>
        <dbReference type="Proteomes" id="UP000004578"/>
    </source>
</evidence>
<dbReference type="AlphaFoldDB" id="J0XBU7"/>
<evidence type="ECO:0000256" key="1">
    <source>
        <dbReference type="SAM" id="MobiDB-lite"/>
    </source>
</evidence>
<name>J0XBU7_9ACTO</name>
<dbReference type="EMBL" id="AKFS01000150">
    <property type="protein sequence ID" value="EJF46121.1"/>
    <property type="molecule type" value="Genomic_DNA"/>
</dbReference>
<dbReference type="PATRIC" id="fig|1125717.3.peg.981"/>
<gene>
    <name evidence="2" type="ORF">HMPREF1317_1495</name>
</gene>
<dbReference type="Proteomes" id="UP000004578">
    <property type="component" value="Unassembled WGS sequence"/>
</dbReference>
<protein>
    <submittedName>
        <fullName evidence="2">Uncharacterized protein</fullName>
    </submittedName>
</protein>
<evidence type="ECO:0000313" key="2">
    <source>
        <dbReference type="EMBL" id="EJF46121.1"/>
    </source>
</evidence>
<feature type="compositionally biased region" description="Basic residues" evidence="1">
    <location>
        <begin position="12"/>
        <end position="23"/>
    </location>
</feature>
<accession>J0XBU7</accession>
<organism evidence="2 3">
    <name type="scientific">Schaalia georgiae F0490</name>
    <dbReference type="NCBI Taxonomy" id="1125717"/>
    <lineage>
        <taxon>Bacteria</taxon>
        <taxon>Bacillati</taxon>
        <taxon>Actinomycetota</taxon>
        <taxon>Actinomycetes</taxon>
        <taxon>Actinomycetales</taxon>
        <taxon>Actinomycetaceae</taxon>
        <taxon>Schaalia</taxon>
    </lineage>
</organism>
<sequence length="47" mass="4917">MLPGTSGESRRPRGPLHHRGARPRRGEGGLGDLAHCTGARGSNTLGR</sequence>